<reference evidence="1" key="1">
    <citation type="submission" date="2022-12" db="EMBL/GenBank/DDBJ databases">
        <title>Genome assemblies of Blomia tropicalis.</title>
        <authorList>
            <person name="Cui Y."/>
        </authorList>
    </citation>
    <scope>NUCLEOTIDE SEQUENCE</scope>
    <source>
        <tissue evidence="1">Adult mites</tissue>
    </source>
</reference>
<proteinExistence type="predicted"/>
<keyword evidence="2" id="KW-1185">Reference proteome</keyword>
<dbReference type="Proteomes" id="UP001142055">
    <property type="component" value="Chromosome 4"/>
</dbReference>
<dbReference type="AlphaFoldDB" id="A0A9Q0M0N4"/>
<dbReference type="EMBL" id="JAPWDV010000004">
    <property type="protein sequence ID" value="KAJ6215390.1"/>
    <property type="molecule type" value="Genomic_DNA"/>
</dbReference>
<gene>
    <name evidence="1" type="ORF">RDWZM_009890</name>
</gene>
<evidence type="ECO:0000313" key="1">
    <source>
        <dbReference type="EMBL" id="KAJ6215390.1"/>
    </source>
</evidence>
<evidence type="ECO:0008006" key="3">
    <source>
        <dbReference type="Google" id="ProtNLM"/>
    </source>
</evidence>
<organism evidence="1 2">
    <name type="scientific">Blomia tropicalis</name>
    <name type="common">Mite</name>
    <dbReference type="NCBI Taxonomy" id="40697"/>
    <lineage>
        <taxon>Eukaryota</taxon>
        <taxon>Metazoa</taxon>
        <taxon>Ecdysozoa</taxon>
        <taxon>Arthropoda</taxon>
        <taxon>Chelicerata</taxon>
        <taxon>Arachnida</taxon>
        <taxon>Acari</taxon>
        <taxon>Acariformes</taxon>
        <taxon>Sarcoptiformes</taxon>
        <taxon>Astigmata</taxon>
        <taxon>Glycyphagoidea</taxon>
        <taxon>Echimyopodidae</taxon>
        <taxon>Blomia</taxon>
    </lineage>
</organism>
<evidence type="ECO:0000313" key="2">
    <source>
        <dbReference type="Proteomes" id="UP001142055"/>
    </source>
</evidence>
<sequence length="273" mass="31313">MAEPGIQTRSQTAKNADFFGKNLTELSSTKPNITAPCHHKMPKFDNTTNGLNVCQWMALYDQFTEKSTDTEKINGLIISFVEEPLKWLANELTSERLKGKSWPEVKEAIHQRFKNNVVSDLAKALEIRLDGRGDVSEYYHRKLSLLDSTQLSVEEKIDCLNMGLPERAGWEMKKLRCVTKTLEDWISVASSVWRTTCTATQTSTMANRTRFSRGPITSRMNNRPPNPCRICINRGRPREFHWHNECPNRTTVHLTESPEEAALNFESDRFGDY</sequence>
<protein>
    <recommendedName>
        <fullName evidence="3">Retrotransposon gag domain-containing protein</fullName>
    </recommendedName>
</protein>
<comment type="caution">
    <text evidence="1">The sequence shown here is derived from an EMBL/GenBank/DDBJ whole genome shotgun (WGS) entry which is preliminary data.</text>
</comment>
<accession>A0A9Q0M0N4</accession>
<name>A0A9Q0M0N4_BLOTA</name>